<reference evidence="1" key="1">
    <citation type="submission" date="2021-01" db="EMBL/GenBank/DDBJ databases">
        <authorList>
            <person name="Kaushik A."/>
        </authorList>
    </citation>
    <scope>NUCLEOTIDE SEQUENCE</scope>
    <source>
        <strain evidence="1">AG1-1C</strain>
    </source>
</reference>
<dbReference type="InterPro" id="IPR036748">
    <property type="entry name" value="MTH938-like_sf"/>
</dbReference>
<dbReference type="GO" id="GO:0032981">
    <property type="term" value="P:mitochondrial respiratory chain complex I assembly"/>
    <property type="evidence" value="ECO:0007669"/>
    <property type="project" value="TreeGrafter"/>
</dbReference>
<dbReference type="GO" id="GO:0005743">
    <property type="term" value="C:mitochondrial inner membrane"/>
    <property type="evidence" value="ECO:0007669"/>
    <property type="project" value="TreeGrafter"/>
</dbReference>
<evidence type="ECO:0000313" key="2">
    <source>
        <dbReference type="Proteomes" id="UP000663846"/>
    </source>
</evidence>
<name>A0A8H3B551_9AGAM</name>
<sequence>MMSTTTARFVWSLAPCLNGIRGSPASLQAARFLHTAPPRGNAALTNILGDGPAPAVQVKSAGETGIELADGLILPGACIFLAGRVFLWDVPTPNDRWSNWKLEHFELFDVVVPKPELLLFGTGKSAMLPPPKFREYLGRAGVQIDIMDTRNACSTYNLLAEEGRRVAAALLPIQPRAWERK</sequence>
<dbReference type="Proteomes" id="UP000663846">
    <property type="component" value="Unassembled WGS sequence"/>
</dbReference>
<accession>A0A8H3B551</accession>
<dbReference type="PANTHER" id="PTHR21192">
    <property type="entry name" value="NUCLEAR PROTEIN E3-3"/>
    <property type="match status" value="1"/>
</dbReference>
<comment type="caution">
    <text evidence="1">The sequence shown here is derived from an EMBL/GenBank/DDBJ whole genome shotgun (WGS) entry which is preliminary data.</text>
</comment>
<dbReference type="EMBL" id="CAJMWS010000491">
    <property type="protein sequence ID" value="CAE6447639.1"/>
    <property type="molecule type" value="Genomic_DNA"/>
</dbReference>
<dbReference type="AlphaFoldDB" id="A0A8H3B551"/>
<dbReference type="InterPro" id="IPR007523">
    <property type="entry name" value="NDUFAF3/AAMDC"/>
</dbReference>
<proteinExistence type="predicted"/>
<gene>
    <name evidence="1" type="ORF">RDB_LOCUS140438</name>
</gene>
<dbReference type="Gene3D" id="3.40.1230.10">
    <property type="entry name" value="MTH938-like"/>
    <property type="match status" value="1"/>
</dbReference>
<organism evidence="1 2">
    <name type="scientific">Rhizoctonia solani</name>
    <dbReference type="NCBI Taxonomy" id="456999"/>
    <lineage>
        <taxon>Eukaryota</taxon>
        <taxon>Fungi</taxon>
        <taxon>Dikarya</taxon>
        <taxon>Basidiomycota</taxon>
        <taxon>Agaricomycotina</taxon>
        <taxon>Agaricomycetes</taxon>
        <taxon>Cantharellales</taxon>
        <taxon>Ceratobasidiaceae</taxon>
        <taxon>Rhizoctonia</taxon>
    </lineage>
</organism>
<evidence type="ECO:0008006" key="3">
    <source>
        <dbReference type="Google" id="ProtNLM"/>
    </source>
</evidence>
<dbReference type="Pfam" id="PF04430">
    <property type="entry name" value="DUF498"/>
    <property type="match status" value="1"/>
</dbReference>
<evidence type="ECO:0000313" key="1">
    <source>
        <dbReference type="EMBL" id="CAE6447639.1"/>
    </source>
</evidence>
<protein>
    <recommendedName>
        <fullName evidence="3">NADH dehydrogenase [ubiquinone] 1 alpha subcomplex assembly factor 3</fullName>
    </recommendedName>
</protein>
<dbReference type="PANTHER" id="PTHR21192:SF2">
    <property type="entry name" value="NADH DEHYDROGENASE [UBIQUINONE] 1 ALPHA SUBCOMPLEX ASSEMBLY FACTOR 3"/>
    <property type="match status" value="1"/>
</dbReference>
<dbReference type="SUPFAM" id="SSF64076">
    <property type="entry name" value="MTH938-like"/>
    <property type="match status" value="1"/>
</dbReference>